<dbReference type="PIRSF" id="PIRSF005962">
    <property type="entry name" value="Pept_M20D_amidohydro"/>
    <property type="match status" value="1"/>
</dbReference>
<dbReference type="Pfam" id="PF07687">
    <property type="entry name" value="M20_dimer"/>
    <property type="match status" value="1"/>
</dbReference>
<feature type="domain" description="Peptidase M20 dimerisation" evidence="1">
    <location>
        <begin position="183"/>
        <end position="271"/>
    </location>
</feature>
<keyword evidence="3" id="KW-1185">Reference proteome</keyword>
<dbReference type="Gene3D" id="3.40.630.10">
    <property type="entry name" value="Zn peptidases"/>
    <property type="match status" value="1"/>
</dbReference>
<proteinExistence type="predicted"/>
<dbReference type="CDD" id="cd08018">
    <property type="entry name" value="M20_Acy1_amhX-like"/>
    <property type="match status" value="1"/>
</dbReference>
<comment type="caution">
    <text evidence="2">The sequence shown here is derived from an EMBL/GenBank/DDBJ whole genome shotgun (WGS) entry which is preliminary data.</text>
</comment>
<protein>
    <submittedName>
        <fullName evidence="2">M20 peptidase aminoacylase family protein</fullName>
    </submittedName>
</protein>
<dbReference type="SUPFAM" id="SSF53187">
    <property type="entry name" value="Zn-dependent exopeptidases"/>
    <property type="match status" value="1"/>
</dbReference>
<dbReference type="InterPro" id="IPR002933">
    <property type="entry name" value="Peptidase_M20"/>
</dbReference>
<dbReference type="PANTHER" id="PTHR11014">
    <property type="entry name" value="PEPTIDASE M20 FAMILY MEMBER"/>
    <property type="match status" value="1"/>
</dbReference>
<sequence>MINSIQEWVKTNEQQIKSTYNHLHTNAEISWKEVNTTKYLCQQLQELNLKVETFEDHPGVIGYWGSASEGPTVGIRADMDALWQLVDGEWKANHSCGHDAHMTMVLHSIKCLKEIGFEPKGLIKIIFQPAEETGKGAQALIEKGIIADLDYLLGIHLRPVQEMEFGVASPAIYHGATTLLKGEVKGIQAHGARPHLGINVIDSLGSILQSINSVKLNPTVSASAKVTMVKAGGDNLNIIPDFAEFGIDVRAERNELMSELLEKIQHAVTTAGSINHAKVTIETQATMVAAEPSPAFENMIGEAIVEALGENGLVASPVTPGGEDFHFYKATYPNLQATVVGLSTGLSPGLHHPEMSFDLDALLNGVKILSVALVKSLKQNLE</sequence>
<dbReference type="InterPro" id="IPR037484">
    <property type="entry name" value="AmhX-like"/>
</dbReference>
<dbReference type="SUPFAM" id="SSF55031">
    <property type="entry name" value="Bacterial exopeptidase dimerisation domain"/>
    <property type="match status" value="1"/>
</dbReference>
<dbReference type="InterPro" id="IPR011650">
    <property type="entry name" value="Peptidase_M20_dimer"/>
</dbReference>
<gene>
    <name evidence="2" type="ORF">IMZ08_10855</name>
</gene>
<evidence type="ECO:0000313" key="2">
    <source>
        <dbReference type="EMBL" id="MBE4908555.1"/>
    </source>
</evidence>
<dbReference type="EMBL" id="JADCLJ010000020">
    <property type="protein sequence ID" value="MBE4908555.1"/>
    <property type="molecule type" value="Genomic_DNA"/>
</dbReference>
<dbReference type="InterPro" id="IPR036264">
    <property type="entry name" value="Bact_exopeptidase_dim_dom"/>
</dbReference>
<dbReference type="PANTHER" id="PTHR11014:SF122">
    <property type="entry name" value="AMIDOHYDROLASE AMHX"/>
    <property type="match status" value="1"/>
</dbReference>
<reference evidence="2 3" key="1">
    <citation type="submission" date="2020-10" db="EMBL/GenBank/DDBJ databases">
        <title>Bacillus sp. HD4P25, an endophyte from a halophyte.</title>
        <authorList>
            <person name="Sun J.-Q."/>
        </authorList>
    </citation>
    <scope>NUCLEOTIDE SEQUENCE [LARGE SCALE GENOMIC DNA]</scope>
    <source>
        <strain evidence="2 3">YIM 93174</strain>
    </source>
</reference>
<evidence type="ECO:0000313" key="3">
    <source>
        <dbReference type="Proteomes" id="UP001516662"/>
    </source>
</evidence>
<name>A0ABR9QJ72_9BACI</name>
<dbReference type="RefSeq" id="WP_193536356.1">
    <property type="nucleotide sequence ID" value="NZ_JADCLJ010000020.1"/>
</dbReference>
<dbReference type="InterPro" id="IPR017439">
    <property type="entry name" value="Amidohydrolase"/>
</dbReference>
<accession>A0ABR9QJ72</accession>
<evidence type="ECO:0000259" key="1">
    <source>
        <dbReference type="Pfam" id="PF07687"/>
    </source>
</evidence>
<organism evidence="2 3">
    <name type="scientific">Litchfieldia luteola</name>
    <dbReference type="NCBI Taxonomy" id="682179"/>
    <lineage>
        <taxon>Bacteria</taxon>
        <taxon>Bacillati</taxon>
        <taxon>Bacillota</taxon>
        <taxon>Bacilli</taxon>
        <taxon>Bacillales</taxon>
        <taxon>Bacillaceae</taxon>
        <taxon>Litchfieldia</taxon>
    </lineage>
</organism>
<dbReference type="Proteomes" id="UP001516662">
    <property type="component" value="Unassembled WGS sequence"/>
</dbReference>
<dbReference type="NCBIfam" id="TIGR01891">
    <property type="entry name" value="amidohydrolases"/>
    <property type="match status" value="1"/>
</dbReference>
<dbReference type="Gene3D" id="3.30.70.360">
    <property type="match status" value="1"/>
</dbReference>
<dbReference type="Pfam" id="PF01546">
    <property type="entry name" value="Peptidase_M20"/>
    <property type="match status" value="1"/>
</dbReference>